<name>A0A0F5JPP7_9BACT</name>
<keyword evidence="1" id="KW-0472">Membrane</keyword>
<evidence type="ECO:0008006" key="4">
    <source>
        <dbReference type="Google" id="ProtNLM"/>
    </source>
</evidence>
<dbReference type="InterPro" id="IPR015946">
    <property type="entry name" value="KH_dom-like_a/b"/>
</dbReference>
<dbReference type="InterPro" id="IPR003718">
    <property type="entry name" value="OsmC/Ohr_fam"/>
</dbReference>
<proteinExistence type="predicted"/>
<dbReference type="Proteomes" id="UP000033047">
    <property type="component" value="Unassembled WGS sequence"/>
</dbReference>
<comment type="caution">
    <text evidence="2">The sequence shown here is derived from an EMBL/GenBank/DDBJ whole genome shotgun (WGS) entry which is preliminary data.</text>
</comment>
<evidence type="ECO:0000256" key="1">
    <source>
        <dbReference type="SAM" id="Phobius"/>
    </source>
</evidence>
<dbReference type="Pfam" id="PF02566">
    <property type="entry name" value="OsmC"/>
    <property type="match status" value="1"/>
</dbReference>
<dbReference type="Gene3D" id="3.30.300.20">
    <property type="match status" value="1"/>
</dbReference>
<feature type="transmembrane region" description="Helical" evidence="1">
    <location>
        <begin position="43"/>
        <end position="61"/>
    </location>
</feature>
<dbReference type="PANTHER" id="PTHR34352:SF1">
    <property type="entry name" value="PROTEIN YHFA"/>
    <property type="match status" value="1"/>
</dbReference>
<dbReference type="EMBL" id="AQHV01000001">
    <property type="protein sequence ID" value="KKB59758.1"/>
    <property type="molecule type" value="Genomic_DNA"/>
</dbReference>
<keyword evidence="1" id="KW-0812">Transmembrane</keyword>
<sequence>MSAQITLDWKKDSTFETQMDGHTVTIDTSKEDGGTGSGVRPKALMLVALAGCSGVNVISLFKKMRIGFEKLSIDVKAETTDTVPMLYSAFFITFHVTGKAEESARIEKAIRLSQEYCGVSAMMKKIGPVTHRILLNGSELNIQPIDK</sequence>
<dbReference type="RefSeq" id="WP_046144961.1">
    <property type="nucleotide sequence ID" value="NZ_KQ033912.1"/>
</dbReference>
<dbReference type="STRING" id="927665.HMPREF1535_00030"/>
<organism evidence="2 3">
    <name type="scientific">Parabacteroides goldsteinii DSM 19448 = WAL 12034</name>
    <dbReference type="NCBI Taxonomy" id="927665"/>
    <lineage>
        <taxon>Bacteria</taxon>
        <taxon>Pseudomonadati</taxon>
        <taxon>Bacteroidota</taxon>
        <taxon>Bacteroidia</taxon>
        <taxon>Bacteroidales</taxon>
        <taxon>Tannerellaceae</taxon>
        <taxon>Parabacteroides</taxon>
    </lineage>
</organism>
<accession>A0A0F5JPP7</accession>
<dbReference type="PANTHER" id="PTHR34352">
    <property type="entry name" value="PROTEIN YHFA"/>
    <property type="match status" value="1"/>
</dbReference>
<dbReference type="AlphaFoldDB" id="A0A0F5JPP7"/>
<dbReference type="InterPro" id="IPR036102">
    <property type="entry name" value="OsmC/Ohrsf"/>
</dbReference>
<reference evidence="2 3" key="1">
    <citation type="submission" date="2013-04" db="EMBL/GenBank/DDBJ databases">
        <title>The Genome Sequence of Parabacteroides goldsteinii DSM 19448.</title>
        <authorList>
            <consortium name="The Broad Institute Genomics Platform"/>
            <person name="Earl A."/>
            <person name="Ward D."/>
            <person name="Feldgarden M."/>
            <person name="Gevers D."/>
            <person name="Martens E."/>
            <person name="Sakamoto M."/>
            <person name="Benno Y."/>
            <person name="Song Y."/>
            <person name="Liu C."/>
            <person name="Lee J."/>
            <person name="Bolanos M."/>
            <person name="Vaisanen M.L."/>
            <person name="Finegold S.M."/>
            <person name="Walker B."/>
            <person name="Young S."/>
            <person name="Zeng Q."/>
            <person name="Gargeya S."/>
            <person name="Fitzgerald M."/>
            <person name="Haas B."/>
            <person name="Abouelleil A."/>
            <person name="Allen A.W."/>
            <person name="Alvarado L."/>
            <person name="Arachchi H.M."/>
            <person name="Berlin A.M."/>
            <person name="Chapman S.B."/>
            <person name="Gainer-Dewar J."/>
            <person name="Goldberg J."/>
            <person name="Griggs A."/>
            <person name="Gujja S."/>
            <person name="Hansen M."/>
            <person name="Howarth C."/>
            <person name="Imamovic A."/>
            <person name="Ireland A."/>
            <person name="Larimer J."/>
            <person name="McCowan C."/>
            <person name="Murphy C."/>
            <person name="Pearson M."/>
            <person name="Poon T.W."/>
            <person name="Priest M."/>
            <person name="Roberts A."/>
            <person name="Saif S."/>
            <person name="Shea T."/>
            <person name="Sisk P."/>
            <person name="Sykes S."/>
            <person name="Wortman J."/>
            <person name="Nusbaum C."/>
            <person name="Birren B."/>
        </authorList>
    </citation>
    <scope>NUCLEOTIDE SEQUENCE [LARGE SCALE GENOMIC DNA]</scope>
    <source>
        <strain evidence="2 3">DSM 19448</strain>
    </source>
</reference>
<keyword evidence="1" id="KW-1133">Transmembrane helix</keyword>
<dbReference type="SUPFAM" id="SSF82784">
    <property type="entry name" value="OsmC-like"/>
    <property type="match status" value="1"/>
</dbReference>
<gene>
    <name evidence="2" type="ORF">HMPREF1535_00030</name>
</gene>
<evidence type="ECO:0000313" key="2">
    <source>
        <dbReference type="EMBL" id="KKB59758.1"/>
    </source>
</evidence>
<evidence type="ECO:0000313" key="3">
    <source>
        <dbReference type="Proteomes" id="UP000033047"/>
    </source>
</evidence>
<protein>
    <recommendedName>
        <fullName evidence="4">OsmC-like protein</fullName>
    </recommendedName>
</protein>
<dbReference type="HOGENOM" id="CLU_114057_1_0_10"/>
<dbReference type="PATRIC" id="fig|927665.4.peg.24"/>